<evidence type="ECO:0000313" key="3">
    <source>
        <dbReference type="Proteomes" id="UP000308838"/>
    </source>
</evidence>
<proteinExistence type="predicted"/>
<sequence length="134" mass="15842">MKLKDFDFRVWDKGINKYIENQTIAILNNRIFAGNTHEGQIGEFEFMSENYDNDIEIELWTGFYDKNGKKIYEGDIIRCEYHDGCILTYIIIFKYGSFYASEYNSSYIDLISEISLENYEIIGNIHENPELLKC</sequence>
<dbReference type="Proteomes" id="UP000308838">
    <property type="component" value="Unassembled WGS sequence"/>
</dbReference>
<dbReference type="InterPro" id="IPR019096">
    <property type="entry name" value="YopX_protein"/>
</dbReference>
<keyword evidence="3" id="KW-1185">Reference proteome</keyword>
<dbReference type="Pfam" id="PF09643">
    <property type="entry name" value="YopX"/>
    <property type="match status" value="1"/>
</dbReference>
<dbReference type="RefSeq" id="WP_137621116.1">
    <property type="nucleotide sequence ID" value="NZ_NXLZ01000013.1"/>
</dbReference>
<dbReference type="Gene3D" id="2.30.30.290">
    <property type="entry name" value="YopX-like domains"/>
    <property type="match status" value="1"/>
</dbReference>
<dbReference type="OrthoDB" id="5329262at2"/>
<dbReference type="EMBL" id="NXLZ01000013">
    <property type="protein sequence ID" value="TKX29492.1"/>
    <property type="molecule type" value="Genomic_DNA"/>
</dbReference>
<protein>
    <recommendedName>
        <fullName evidence="1">YopX protein domain-containing protein</fullName>
    </recommendedName>
</protein>
<dbReference type="SUPFAM" id="SSF159006">
    <property type="entry name" value="YopX-like"/>
    <property type="match status" value="1"/>
</dbReference>
<dbReference type="InterPro" id="IPR023385">
    <property type="entry name" value="YopX-like_C"/>
</dbReference>
<feature type="domain" description="YopX protein" evidence="1">
    <location>
        <begin position="8"/>
        <end position="133"/>
    </location>
</feature>
<dbReference type="InterPro" id="IPR010024">
    <property type="entry name" value="CHP16711"/>
</dbReference>
<evidence type="ECO:0000313" key="2">
    <source>
        <dbReference type="EMBL" id="TKX29492.1"/>
    </source>
</evidence>
<dbReference type="AlphaFoldDB" id="A0A4V6DX16"/>
<comment type="caution">
    <text evidence="2">The sequence shown here is derived from an EMBL/GenBank/DDBJ whole genome shotgun (WGS) entry which is preliminary data.</text>
</comment>
<dbReference type="NCBIfam" id="TIGR01671">
    <property type="entry name" value="phage_TIGR01671"/>
    <property type="match status" value="1"/>
</dbReference>
<evidence type="ECO:0000259" key="1">
    <source>
        <dbReference type="Pfam" id="PF09643"/>
    </source>
</evidence>
<reference evidence="2 3" key="1">
    <citation type="submission" date="2018-05" db="EMBL/GenBank/DDBJ databases">
        <title>Novel Campyloabacter and Helicobacter Species and Strains.</title>
        <authorList>
            <person name="Mannion A.J."/>
            <person name="Shen Z."/>
            <person name="Fox J.G."/>
        </authorList>
    </citation>
    <scope>NUCLEOTIDE SEQUENCE [LARGE SCALE GENOMIC DNA]</scope>
    <source>
        <strain evidence="3">MIT17-664</strain>
    </source>
</reference>
<name>A0A4V6DX16_9BACT</name>
<organism evidence="2 3">
    <name type="scientific">Campylobacter estrildidarum</name>
    <dbReference type="NCBI Taxonomy" id="2510189"/>
    <lineage>
        <taxon>Bacteria</taxon>
        <taxon>Pseudomonadati</taxon>
        <taxon>Campylobacterota</taxon>
        <taxon>Epsilonproteobacteria</taxon>
        <taxon>Campylobacterales</taxon>
        <taxon>Campylobacteraceae</taxon>
        <taxon>Campylobacter</taxon>
    </lineage>
</organism>
<accession>A0A4V6DX16</accession>
<gene>
    <name evidence="2" type="ORF">CQA69_07265</name>
</gene>